<gene>
    <name evidence="1" type="ORF">EVAR_14493_1</name>
</gene>
<dbReference type="AlphaFoldDB" id="A0A4C1U3T2"/>
<dbReference type="Proteomes" id="UP000299102">
    <property type="component" value="Unassembled WGS sequence"/>
</dbReference>
<sequence>MSVSQRTGTTAQKETTLYHMCSEMRLRLWLVLGRGWNIRIELADNRRVGTSEKYGETLSLGHQPSSPRELMAECQFQ</sequence>
<keyword evidence="2" id="KW-1185">Reference proteome</keyword>
<evidence type="ECO:0000313" key="2">
    <source>
        <dbReference type="Proteomes" id="UP000299102"/>
    </source>
</evidence>
<protein>
    <submittedName>
        <fullName evidence="1">Uncharacterized protein</fullName>
    </submittedName>
</protein>
<evidence type="ECO:0000313" key="1">
    <source>
        <dbReference type="EMBL" id="GBP20767.1"/>
    </source>
</evidence>
<name>A0A4C1U3T2_EUMVA</name>
<proteinExistence type="predicted"/>
<dbReference type="EMBL" id="BGZK01000122">
    <property type="protein sequence ID" value="GBP20767.1"/>
    <property type="molecule type" value="Genomic_DNA"/>
</dbReference>
<organism evidence="1 2">
    <name type="scientific">Eumeta variegata</name>
    <name type="common">Bagworm moth</name>
    <name type="synonym">Eumeta japonica</name>
    <dbReference type="NCBI Taxonomy" id="151549"/>
    <lineage>
        <taxon>Eukaryota</taxon>
        <taxon>Metazoa</taxon>
        <taxon>Ecdysozoa</taxon>
        <taxon>Arthropoda</taxon>
        <taxon>Hexapoda</taxon>
        <taxon>Insecta</taxon>
        <taxon>Pterygota</taxon>
        <taxon>Neoptera</taxon>
        <taxon>Endopterygota</taxon>
        <taxon>Lepidoptera</taxon>
        <taxon>Glossata</taxon>
        <taxon>Ditrysia</taxon>
        <taxon>Tineoidea</taxon>
        <taxon>Psychidae</taxon>
        <taxon>Oiketicinae</taxon>
        <taxon>Eumeta</taxon>
    </lineage>
</organism>
<accession>A0A4C1U3T2</accession>
<comment type="caution">
    <text evidence="1">The sequence shown here is derived from an EMBL/GenBank/DDBJ whole genome shotgun (WGS) entry which is preliminary data.</text>
</comment>
<reference evidence="1 2" key="1">
    <citation type="journal article" date="2019" name="Commun. Biol.">
        <title>The bagworm genome reveals a unique fibroin gene that provides high tensile strength.</title>
        <authorList>
            <person name="Kono N."/>
            <person name="Nakamura H."/>
            <person name="Ohtoshi R."/>
            <person name="Tomita M."/>
            <person name="Numata K."/>
            <person name="Arakawa K."/>
        </authorList>
    </citation>
    <scope>NUCLEOTIDE SEQUENCE [LARGE SCALE GENOMIC DNA]</scope>
</reference>